<dbReference type="InterPro" id="IPR045194">
    <property type="entry name" value="MGRN1/RNF157-like"/>
</dbReference>
<dbReference type="InterPro" id="IPR013083">
    <property type="entry name" value="Znf_RING/FYVE/PHD"/>
</dbReference>
<feature type="domain" description="RING-type" evidence="10">
    <location>
        <begin position="220"/>
        <end position="260"/>
    </location>
</feature>
<dbReference type="EC" id="2.3.2.27" evidence="2"/>
<sequence>MGNRIHRDNEAQELAVRYPENSGFAPNQPLIMQGPEEDQDSTPPMNPIQTIKGSSHLHAQSVKLIQDPSSNSTYFITFSFDTRVDCTINAYFLAAEHFLEEGKIQYNCKDQRNSLPMSFNFGPGINQLFPENFLKMDFQKYTQAELGFVDSRYFPLVLEIKPQNISSSESTLISFRQSSDGYSPKIIQQRVQFGDKLYELKEVYGSPTNRNGIDEENQLCSICLEHRRNTIVIPCCHMCLCVRCGNFLRTQINKKCPICRTEADSLVKVTFDERV</sequence>
<dbReference type="PANTHER" id="PTHR22996">
    <property type="entry name" value="MAHOGUNIN"/>
    <property type="match status" value="1"/>
</dbReference>
<dbReference type="Pfam" id="PF26192">
    <property type="entry name" value="RNF157-like_N"/>
    <property type="match status" value="1"/>
</dbReference>
<evidence type="ECO:0000256" key="3">
    <source>
        <dbReference type="ARBA" id="ARBA00022679"/>
    </source>
</evidence>
<dbReference type="GO" id="GO:0016567">
    <property type="term" value="P:protein ubiquitination"/>
    <property type="evidence" value="ECO:0007669"/>
    <property type="project" value="TreeGrafter"/>
</dbReference>
<dbReference type="SUPFAM" id="SSF57850">
    <property type="entry name" value="RING/U-box"/>
    <property type="match status" value="1"/>
</dbReference>
<comment type="caution">
    <text evidence="11">The sequence shown here is derived from an EMBL/GenBank/DDBJ whole genome shotgun (WGS) entry which is preliminary data.</text>
</comment>
<evidence type="ECO:0000256" key="6">
    <source>
        <dbReference type="ARBA" id="ARBA00022786"/>
    </source>
</evidence>
<keyword evidence="6" id="KW-0833">Ubl conjugation pathway</keyword>
<feature type="region of interest" description="Disordered" evidence="9">
    <location>
        <begin position="32"/>
        <end position="51"/>
    </location>
</feature>
<gene>
    <name evidence="11" type="ORF">BSTOLATCC_MIC45778</name>
</gene>
<keyword evidence="12" id="KW-1185">Reference proteome</keyword>
<name>A0AAU9K590_9CILI</name>
<accession>A0AAU9K590</accession>
<keyword evidence="7" id="KW-0862">Zinc</keyword>
<evidence type="ECO:0000313" key="11">
    <source>
        <dbReference type="EMBL" id="CAG9328323.1"/>
    </source>
</evidence>
<dbReference type="Gene3D" id="3.30.40.10">
    <property type="entry name" value="Zinc/RING finger domain, C3HC4 (zinc finger)"/>
    <property type="match status" value="1"/>
</dbReference>
<dbReference type="Pfam" id="PF13920">
    <property type="entry name" value="zf-C3HC4_3"/>
    <property type="match status" value="1"/>
</dbReference>
<evidence type="ECO:0000256" key="9">
    <source>
        <dbReference type="SAM" id="MobiDB-lite"/>
    </source>
</evidence>
<evidence type="ECO:0000256" key="7">
    <source>
        <dbReference type="ARBA" id="ARBA00022833"/>
    </source>
</evidence>
<evidence type="ECO:0000256" key="1">
    <source>
        <dbReference type="ARBA" id="ARBA00000900"/>
    </source>
</evidence>
<dbReference type="GO" id="GO:0061630">
    <property type="term" value="F:ubiquitin protein ligase activity"/>
    <property type="evidence" value="ECO:0007669"/>
    <property type="project" value="UniProtKB-EC"/>
</dbReference>
<keyword evidence="3" id="KW-0808">Transferase</keyword>
<dbReference type="PROSITE" id="PS50089">
    <property type="entry name" value="ZF_RING_2"/>
    <property type="match status" value="1"/>
</dbReference>
<dbReference type="Proteomes" id="UP001162131">
    <property type="component" value="Unassembled WGS sequence"/>
</dbReference>
<dbReference type="GO" id="GO:0008270">
    <property type="term" value="F:zinc ion binding"/>
    <property type="evidence" value="ECO:0007669"/>
    <property type="project" value="UniProtKB-KW"/>
</dbReference>
<feature type="compositionally biased region" description="Polar residues" evidence="9">
    <location>
        <begin position="41"/>
        <end position="51"/>
    </location>
</feature>
<dbReference type="AlphaFoldDB" id="A0AAU9K590"/>
<dbReference type="InterPro" id="IPR058981">
    <property type="entry name" value="MGRN1/RNF157-like_N"/>
</dbReference>
<evidence type="ECO:0000256" key="8">
    <source>
        <dbReference type="PROSITE-ProRule" id="PRU00175"/>
    </source>
</evidence>
<proteinExistence type="predicted"/>
<protein>
    <recommendedName>
        <fullName evidence="2">RING-type E3 ubiquitin transferase</fullName>
        <ecNumber evidence="2">2.3.2.27</ecNumber>
    </recommendedName>
</protein>
<evidence type="ECO:0000256" key="5">
    <source>
        <dbReference type="ARBA" id="ARBA00022771"/>
    </source>
</evidence>
<dbReference type="InterPro" id="IPR001841">
    <property type="entry name" value="Znf_RING"/>
</dbReference>
<evidence type="ECO:0000256" key="2">
    <source>
        <dbReference type="ARBA" id="ARBA00012483"/>
    </source>
</evidence>
<keyword evidence="5 8" id="KW-0863">Zinc-finger</keyword>
<keyword evidence="4" id="KW-0479">Metal-binding</keyword>
<reference evidence="11" key="1">
    <citation type="submission" date="2021-09" db="EMBL/GenBank/DDBJ databases">
        <authorList>
            <consortium name="AG Swart"/>
            <person name="Singh M."/>
            <person name="Singh A."/>
            <person name="Seah K."/>
            <person name="Emmerich C."/>
        </authorList>
    </citation>
    <scope>NUCLEOTIDE SEQUENCE</scope>
    <source>
        <strain evidence="11">ATCC30299</strain>
    </source>
</reference>
<dbReference type="EMBL" id="CAJZBQ010000045">
    <property type="protein sequence ID" value="CAG9328323.1"/>
    <property type="molecule type" value="Genomic_DNA"/>
</dbReference>
<dbReference type="PANTHER" id="PTHR22996:SF0">
    <property type="entry name" value="RE60872P-RELATED"/>
    <property type="match status" value="1"/>
</dbReference>
<evidence type="ECO:0000256" key="4">
    <source>
        <dbReference type="ARBA" id="ARBA00022723"/>
    </source>
</evidence>
<evidence type="ECO:0000259" key="10">
    <source>
        <dbReference type="PROSITE" id="PS50089"/>
    </source>
</evidence>
<comment type="catalytic activity">
    <reaction evidence="1">
        <text>S-ubiquitinyl-[E2 ubiquitin-conjugating enzyme]-L-cysteine + [acceptor protein]-L-lysine = [E2 ubiquitin-conjugating enzyme]-L-cysteine + N(6)-ubiquitinyl-[acceptor protein]-L-lysine.</text>
        <dbReference type="EC" id="2.3.2.27"/>
    </reaction>
</comment>
<evidence type="ECO:0000313" key="12">
    <source>
        <dbReference type="Proteomes" id="UP001162131"/>
    </source>
</evidence>
<organism evidence="11 12">
    <name type="scientific">Blepharisma stoltei</name>
    <dbReference type="NCBI Taxonomy" id="1481888"/>
    <lineage>
        <taxon>Eukaryota</taxon>
        <taxon>Sar</taxon>
        <taxon>Alveolata</taxon>
        <taxon>Ciliophora</taxon>
        <taxon>Postciliodesmatophora</taxon>
        <taxon>Heterotrichea</taxon>
        <taxon>Heterotrichida</taxon>
        <taxon>Blepharismidae</taxon>
        <taxon>Blepharisma</taxon>
    </lineage>
</organism>